<dbReference type="PRINTS" id="PR00111">
    <property type="entry name" value="ABHYDROLASE"/>
</dbReference>
<name>A0A1G7TUB0_9BACL</name>
<dbReference type="Gene3D" id="3.40.50.1820">
    <property type="entry name" value="alpha/beta hydrolase"/>
    <property type="match status" value="1"/>
</dbReference>
<keyword evidence="2" id="KW-0378">Hydrolase</keyword>
<dbReference type="InterPro" id="IPR000073">
    <property type="entry name" value="AB_hydrolase_1"/>
</dbReference>
<dbReference type="PRINTS" id="PR00793">
    <property type="entry name" value="PROAMNOPTASE"/>
</dbReference>
<dbReference type="EMBL" id="FNBG01000039">
    <property type="protein sequence ID" value="SDG38110.1"/>
    <property type="molecule type" value="Genomic_DNA"/>
</dbReference>
<proteinExistence type="inferred from homology"/>
<dbReference type="PANTHER" id="PTHR41913:SF1">
    <property type="entry name" value="DUF1684 DOMAIN-CONTAINING PROTEIN"/>
    <property type="match status" value="1"/>
</dbReference>
<dbReference type="PANTHER" id="PTHR41913">
    <property type="entry name" value="DUF1684 DOMAIN-CONTAINING PROTEIN"/>
    <property type="match status" value="1"/>
</dbReference>
<evidence type="ECO:0000259" key="3">
    <source>
        <dbReference type="Pfam" id="PF00561"/>
    </source>
</evidence>
<reference evidence="4 5" key="1">
    <citation type="submission" date="2016-10" db="EMBL/GenBank/DDBJ databases">
        <authorList>
            <person name="de Groot N.N."/>
        </authorList>
    </citation>
    <scope>NUCLEOTIDE SEQUENCE [LARGE SCALE GENOMIC DNA]</scope>
    <source>
        <strain evidence="4 5">DSM 28129</strain>
    </source>
</reference>
<dbReference type="InterPro" id="IPR002410">
    <property type="entry name" value="Peptidase_S33"/>
</dbReference>
<sequence>MFASINGVRIYFDIEGSGYVPDGAYMRHRPVCFAIHGGPGSDHADFKPWLTPLSEHMQIVYMDLRCNGQSERVDPATCTLEQLTDDIEGLRQHLGFDKIILMGHSFGGMVAQVYATRYPESLDRLVLVCTAPSHEFYQAALKFAERIGTPEQIKVIPELFEGRIQDDEHLVRWWDICYDLYFHNHDEQLMWETGNRPIGSLEVANYTFKHFMPHYDVRPQLPALQVPTLIVGADYDWITPLSQAEEIHSLIPNSKLVVFHESGHMPFIEEHQDFIDELTDFLIRVPQHEAWKQERQQSVAEFQGDLALIALHSISEPMSVTGIPGQWAPLDADQPGLTLTASASDELTVDGQMIEGTITLEADVTTVRISDTLTAVATTQPGSNHLLSIYDAEADAIHSFKGIDSFAYDRKWVIKGKFVKGDNDRTMAFAHVDDAEGNLRYHQSPGDISFTIEDKIFAFTPFLSSGSLIVIFGDQSNGKSTYGLGRMLVVTPDTDGGATLDFNRSFLPPCAFSPHFNCPFPPAQNRLPFEVTAGEKQVI</sequence>
<dbReference type="InterPro" id="IPR029058">
    <property type="entry name" value="AB_hydrolase_fold"/>
</dbReference>
<comment type="similarity">
    <text evidence="1">Belongs to the peptidase S33 family.</text>
</comment>
<dbReference type="SUPFAM" id="SSF53474">
    <property type="entry name" value="alpha/beta-Hydrolases"/>
    <property type="match status" value="1"/>
</dbReference>
<dbReference type="Pfam" id="PF00561">
    <property type="entry name" value="Abhydrolase_1"/>
    <property type="match status" value="1"/>
</dbReference>
<dbReference type="InterPro" id="IPR012467">
    <property type="entry name" value="DUF1684"/>
</dbReference>
<dbReference type="GO" id="GO:0004177">
    <property type="term" value="F:aminopeptidase activity"/>
    <property type="evidence" value="ECO:0007669"/>
    <property type="project" value="UniProtKB-EC"/>
</dbReference>
<keyword evidence="5" id="KW-1185">Reference proteome</keyword>
<dbReference type="OrthoDB" id="53505at2"/>
<accession>A0A1G7TUB0</accession>
<evidence type="ECO:0000256" key="1">
    <source>
        <dbReference type="ARBA" id="ARBA00010088"/>
    </source>
</evidence>
<organism evidence="4 5">
    <name type="scientific">Fontibacillus panacisegetis</name>
    <dbReference type="NCBI Taxonomy" id="670482"/>
    <lineage>
        <taxon>Bacteria</taxon>
        <taxon>Bacillati</taxon>
        <taxon>Bacillota</taxon>
        <taxon>Bacilli</taxon>
        <taxon>Bacillales</taxon>
        <taxon>Paenibacillaceae</taxon>
        <taxon>Fontibacillus</taxon>
    </lineage>
</organism>
<evidence type="ECO:0000313" key="4">
    <source>
        <dbReference type="EMBL" id="SDG38110.1"/>
    </source>
</evidence>
<dbReference type="RefSeq" id="WP_091235773.1">
    <property type="nucleotide sequence ID" value="NZ_FNBG01000039.1"/>
</dbReference>
<evidence type="ECO:0000256" key="2">
    <source>
        <dbReference type="ARBA" id="ARBA00022801"/>
    </source>
</evidence>
<dbReference type="Pfam" id="PF07920">
    <property type="entry name" value="DUF1684"/>
    <property type="match status" value="1"/>
</dbReference>
<protein>
    <submittedName>
        <fullName evidence="4">Proline-specific peptidase</fullName>
    </submittedName>
</protein>
<dbReference type="STRING" id="670482.SAMN04488542_1398"/>
<dbReference type="Proteomes" id="UP000198972">
    <property type="component" value="Unassembled WGS sequence"/>
</dbReference>
<evidence type="ECO:0000313" key="5">
    <source>
        <dbReference type="Proteomes" id="UP000198972"/>
    </source>
</evidence>
<gene>
    <name evidence="4" type="ORF">SAMN04488542_1398</name>
</gene>
<dbReference type="GO" id="GO:0006508">
    <property type="term" value="P:proteolysis"/>
    <property type="evidence" value="ECO:0007669"/>
    <property type="project" value="InterPro"/>
</dbReference>
<dbReference type="AlphaFoldDB" id="A0A1G7TUB0"/>
<feature type="domain" description="AB hydrolase-1" evidence="3">
    <location>
        <begin position="35"/>
        <end position="270"/>
    </location>
</feature>